<reference evidence="1" key="1">
    <citation type="journal article" date="2020" name="Stud. Mycol.">
        <title>101 Dothideomycetes genomes: a test case for predicting lifestyles and emergence of pathogens.</title>
        <authorList>
            <person name="Haridas S."/>
            <person name="Albert R."/>
            <person name="Binder M."/>
            <person name="Bloem J."/>
            <person name="Labutti K."/>
            <person name="Salamov A."/>
            <person name="Andreopoulos B."/>
            <person name="Baker S."/>
            <person name="Barry K."/>
            <person name="Bills G."/>
            <person name="Bluhm B."/>
            <person name="Cannon C."/>
            <person name="Castanera R."/>
            <person name="Culley D."/>
            <person name="Daum C."/>
            <person name="Ezra D."/>
            <person name="Gonzalez J."/>
            <person name="Henrissat B."/>
            <person name="Kuo A."/>
            <person name="Liang C."/>
            <person name="Lipzen A."/>
            <person name="Lutzoni F."/>
            <person name="Magnuson J."/>
            <person name="Mondo S."/>
            <person name="Nolan M."/>
            <person name="Ohm R."/>
            <person name="Pangilinan J."/>
            <person name="Park H.-J."/>
            <person name="Ramirez L."/>
            <person name="Alfaro M."/>
            <person name="Sun H."/>
            <person name="Tritt A."/>
            <person name="Yoshinaga Y."/>
            <person name="Zwiers L.-H."/>
            <person name="Turgeon B."/>
            <person name="Goodwin S."/>
            <person name="Spatafora J."/>
            <person name="Crous P."/>
            <person name="Grigoriev I."/>
        </authorList>
    </citation>
    <scope>NUCLEOTIDE SEQUENCE</scope>
    <source>
        <strain evidence="1">CBS 473.64</strain>
    </source>
</reference>
<dbReference type="AlphaFoldDB" id="A0A6A6RQG0"/>
<name>A0A6A6RQG0_9PLEO</name>
<sequence length="180" mass="20056">MFLYPTIASLAAGFGFIYSMATVAAFPIEHSELIQSSSSSLKPNVSQAHGLEKRRDHWLEKKPKLWIELCKKSDCFDCKLFYSPNKCVNLFGGEGANPDITNYKDDTAWNDAAVCARPARGTGCSLYAVPNCDPNNPKWKDNTHQTTWINKAVFDFGKYEGGSIGNNQISSFMCSEDKTY</sequence>
<gene>
    <name evidence="1" type="ORF">P280DRAFT_473139</name>
</gene>
<keyword evidence="2" id="KW-1185">Reference proteome</keyword>
<dbReference type="Proteomes" id="UP000799753">
    <property type="component" value="Unassembled WGS sequence"/>
</dbReference>
<proteinExistence type="predicted"/>
<evidence type="ECO:0000313" key="1">
    <source>
        <dbReference type="EMBL" id="KAF2636294.1"/>
    </source>
</evidence>
<organism evidence="1 2">
    <name type="scientific">Massarina eburnea CBS 473.64</name>
    <dbReference type="NCBI Taxonomy" id="1395130"/>
    <lineage>
        <taxon>Eukaryota</taxon>
        <taxon>Fungi</taxon>
        <taxon>Dikarya</taxon>
        <taxon>Ascomycota</taxon>
        <taxon>Pezizomycotina</taxon>
        <taxon>Dothideomycetes</taxon>
        <taxon>Pleosporomycetidae</taxon>
        <taxon>Pleosporales</taxon>
        <taxon>Massarineae</taxon>
        <taxon>Massarinaceae</taxon>
        <taxon>Massarina</taxon>
    </lineage>
</organism>
<protein>
    <submittedName>
        <fullName evidence="1">Uncharacterized protein</fullName>
    </submittedName>
</protein>
<evidence type="ECO:0000313" key="2">
    <source>
        <dbReference type="Proteomes" id="UP000799753"/>
    </source>
</evidence>
<dbReference type="EMBL" id="MU006799">
    <property type="protein sequence ID" value="KAF2636294.1"/>
    <property type="molecule type" value="Genomic_DNA"/>
</dbReference>
<accession>A0A6A6RQG0</accession>